<reference evidence="1 2" key="1">
    <citation type="submission" date="2020-10" db="EMBL/GenBank/DDBJ databases">
        <title>Novel bacteriophages targeting Providencia spp. as potential agents for phage therapy.</title>
        <authorList>
            <person name="Rakov C."/>
            <person name="Alkalay-Oren S."/>
            <person name="Coppenhagen-Glazer S."/>
            <person name="Hazan R."/>
        </authorList>
    </citation>
    <scope>NUCLEOTIDE SEQUENCE [LARGE SCALE GENOMIC DNA]</scope>
</reference>
<dbReference type="RefSeq" id="YP_010113937.1">
    <property type="nucleotide sequence ID" value="NC_055910.1"/>
</dbReference>
<name>A0A873WHP5_9CAUD</name>
<dbReference type="KEGG" id="vg:65132497"/>
<dbReference type="GeneID" id="65132497"/>
<dbReference type="Proteomes" id="UP000663042">
    <property type="component" value="Segment"/>
</dbReference>
<evidence type="ECO:0000313" key="1">
    <source>
        <dbReference type="EMBL" id="QPB12150.1"/>
    </source>
</evidence>
<protein>
    <submittedName>
        <fullName evidence="1">Uncharacterized protein</fullName>
    </submittedName>
</protein>
<evidence type="ECO:0000313" key="2">
    <source>
        <dbReference type="Proteomes" id="UP000663042"/>
    </source>
</evidence>
<proteinExistence type="predicted"/>
<accession>A0A873WHP5</accession>
<dbReference type="EMBL" id="MW057857">
    <property type="protein sequence ID" value="QPB12150.1"/>
    <property type="molecule type" value="Genomic_DNA"/>
</dbReference>
<organism evidence="1 2">
    <name type="scientific">Providencia phage PSTCR5</name>
    <dbReference type="NCBI Taxonomy" id="2783547"/>
    <lineage>
        <taxon>Viruses</taxon>
        <taxon>Duplodnaviria</taxon>
        <taxon>Heunggongvirae</taxon>
        <taxon>Uroviricota</taxon>
        <taxon>Caudoviricetes</taxon>
        <taxon>Demerecviridae</taxon>
        <taxon>Priunavirus</taxon>
        <taxon>Priunavirus PSTCR5</taxon>
    </lineage>
</organism>
<sequence>MSNVIELSPNKEMSQEQLNQLVVELNAKGYLVINRVAADAIIDIASSALSDGSPNSKDLALRIILQNFTNLLSVQPLTN</sequence>
<keyword evidence="2" id="KW-1185">Reference proteome</keyword>